<dbReference type="Proteomes" id="UP001154282">
    <property type="component" value="Unassembled WGS sequence"/>
</dbReference>
<gene>
    <name evidence="1" type="ORF">LITE_LOCUS35861</name>
</gene>
<organism evidence="1 2">
    <name type="scientific">Linum tenue</name>
    <dbReference type="NCBI Taxonomy" id="586396"/>
    <lineage>
        <taxon>Eukaryota</taxon>
        <taxon>Viridiplantae</taxon>
        <taxon>Streptophyta</taxon>
        <taxon>Embryophyta</taxon>
        <taxon>Tracheophyta</taxon>
        <taxon>Spermatophyta</taxon>
        <taxon>Magnoliopsida</taxon>
        <taxon>eudicotyledons</taxon>
        <taxon>Gunneridae</taxon>
        <taxon>Pentapetalae</taxon>
        <taxon>rosids</taxon>
        <taxon>fabids</taxon>
        <taxon>Malpighiales</taxon>
        <taxon>Linaceae</taxon>
        <taxon>Linum</taxon>
    </lineage>
</organism>
<protein>
    <submittedName>
        <fullName evidence="1">Uncharacterized protein</fullName>
    </submittedName>
</protein>
<accession>A0AAV0NYS2</accession>
<keyword evidence="2" id="KW-1185">Reference proteome</keyword>
<proteinExistence type="predicted"/>
<name>A0AAV0NYS2_9ROSI</name>
<reference evidence="1" key="1">
    <citation type="submission" date="2022-08" db="EMBL/GenBank/DDBJ databases">
        <authorList>
            <person name="Gutierrez-Valencia J."/>
        </authorList>
    </citation>
    <scope>NUCLEOTIDE SEQUENCE</scope>
</reference>
<dbReference type="EMBL" id="CAMGYJ010000008">
    <property type="protein sequence ID" value="CAI0463711.1"/>
    <property type="molecule type" value="Genomic_DNA"/>
</dbReference>
<sequence length="15" mass="1745">MGVQVQPRKFRRDGA</sequence>
<evidence type="ECO:0000313" key="1">
    <source>
        <dbReference type="EMBL" id="CAI0463711.1"/>
    </source>
</evidence>
<evidence type="ECO:0000313" key="2">
    <source>
        <dbReference type="Proteomes" id="UP001154282"/>
    </source>
</evidence>
<comment type="caution">
    <text evidence="1">The sequence shown here is derived from an EMBL/GenBank/DDBJ whole genome shotgun (WGS) entry which is preliminary data.</text>
</comment>